<feature type="signal peptide" evidence="1">
    <location>
        <begin position="1"/>
        <end position="23"/>
    </location>
</feature>
<gene>
    <name evidence="2" type="primary">PGRP2</name>
</gene>
<dbReference type="PANTHER" id="PTHR11022">
    <property type="entry name" value="PEPTIDOGLYCAN RECOGNITION PROTEIN"/>
    <property type="match status" value="1"/>
</dbReference>
<dbReference type="PANTHER" id="PTHR11022:SF41">
    <property type="entry name" value="PEPTIDOGLYCAN-RECOGNITION PROTEIN LC-RELATED"/>
    <property type="match status" value="1"/>
</dbReference>
<dbReference type="InterPro" id="IPR036505">
    <property type="entry name" value="Amidase/PGRP_sf"/>
</dbReference>
<dbReference type="AlphaFoldDB" id="G9IBU8"/>
<dbReference type="EMBL" id="JN642119">
    <property type="protein sequence ID" value="AEW43447.1"/>
    <property type="molecule type" value="mRNA"/>
</dbReference>
<organism evidence="2">
    <name type="scientific">Solen grandis</name>
    <name type="common">grand razor shell</name>
    <dbReference type="NCBI Taxonomy" id="165599"/>
    <lineage>
        <taxon>Eukaryota</taxon>
        <taxon>Metazoa</taxon>
        <taxon>Spiralia</taxon>
        <taxon>Lophotrochozoa</taxon>
        <taxon>Mollusca</taxon>
        <taxon>Bivalvia</taxon>
        <taxon>Autobranchia</taxon>
        <taxon>Heteroconchia</taxon>
        <taxon>Euheterodonta</taxon>
        <taxon>Imparidentia</taxon>
        <taxon>Adapedonta</taxon>
        <taxon>Solenoidea</taxon>
        <taxon>Solenidae</taxon>
        <taxon>Solen</taxon>
    </lineage>
</organism>
<feature type="chain" id="PRO_5003522223" evidence="1">
    <location>
        <begin position="24"/>
        <end position="141"/>
    </location>
</feature>
<accession>G9IBU8</accession>
<dbReference type="SUPFAM" id="SSF55846">
    <property type="entry name" value="N-acetylmuramoyl-L-alanine amidase-like"/>
    <property type="match status" value="1"/>
</dbReference>
<protein>
    <submittedName>
        <fullName evidence="2">Peptidoglycan recognition protein 2</fullName>
    </submittedName>
</protein>
<name>G9IBU8_9BIVA</name>
<dbReference type="GO" id="GO:0009253">
    <property type="term" value="P:peptidoglycan catabolic process"/>
    <property type="evidence" value="ECO:0007669"/>
    <property type="project" value="InterPro"/>
</dbReference>
<proteinExistence type="evidence at transcript level"/>
<dbReference type="Gene3D" id="3.40.80.10">
    <property type="entry name" value="Peptidoglycan recognition protein-like"/>
    <property type="match status" value="1"/>
</dbReference>
<dbReference type="InterPro" id="IPR015510">
    <property type="entry name" value="PGRP"/>
</dbReference>
<evidence type="ECO:0000256" key="1">
    <source>
        <dbReference type="SAM" id="SignalP"/>
    </source>
</evidence>
<keyword evidence="1" id="KW-0732">Signal</keyword>
<reference evidence="2" key="1">
    <citation type="journal article" date="2011" name="Fish Shellfish Immunol.">
        <title>Molecular cloning and mRNA expression of two peptidoglycan recognition protein (PGRP) genes from mollusk Solen grandis.</title>
        <authorList>
            <person name="Wei X."/>
            <person name="Yang J."/>
            <person name="Yang D."/>
            <person name="Xu J."/>
            <person name="Liu X."/>
            <person name="Yang J."/>
            <person name="Fang J."/>
            <person name="Qiao H."/>
        </authorList>
    </citation>
    <scope>NUCLEOTIDE SEQUENCE</scope>
</reference>
<sequence length="141" mass="14724">MTQTKLIQTFVVCLGIWASHVYGDTQCTNLGGTCQTDTNACSGPYVSGLCSGPASRRCCVPGDSACEVIFGTCKTDTLSCSGIYSSVSAREAAQNLISCGVQSGKISSSYTLSGHRDVGTTACPGTSLYNEIQTWDNYSST</sequence>
<evidence type="ECO:0000313" key="2">
    <source>
        <dbReference type="EMBL" id="AEW43447.1"/>
    </source>
</evidence>
<dbReference type="GO" id="GO:0008745">
    <property type="term" value="F:N-acetylmuramoyl-L-alanine amidase activity"/>
    <property type="evidence" value="ECO:0007669"/>
    <property type="project" value="InterPro"/>
</dbReference>